<comment type="caution">
    <text evidence="9">The sequence shown here is derived from an EMBL/GenBank/DDBJ whole genome shotgun (WGS) entry which is preliminary data.</text>
</comment>
<keyword evidence="10" id="KW-1185">Reference proteome</keyword>
<keyword evidence="4 8" id="KW-0732">Signal</keyword>
<dbReference type="CDD" id="cd09823">
    <property type="entry name" value="peroxinectin_like"/>
    <property type="match status" value="1"/>
</dbReference>
<comment type="subcellular location">
    <subcellularLocation>
        <location evidence="1">Secreted</location>
    </subcellularLocation>
</comment>
<feature type="signal peptide" evidence="8">
    <location>
        <begin position="1"/>
        <end position="29"/>
    </location>
</feature>
<evidence type="ECO:0000256" key="3">
    <source>
        <dbReference type="ARBA" id="ARBA00022559"/>
    </source>
</evidence>
<dbReference type="Pfam" id="PF03098">
    <property type="entry name" value="An_peroxidase"/>
    <property type="match status" value="1"/>
</dbReference>
<organism evidence="9 10">
    <name type="scientific">Pristionchus mayeri</name>
    <dbReference type="NCBI Taxonomy" id="1317129"/>
    <lineage>
        <taxon>Eukaryota</taxon>
        <taxon>Metazoa</taxon>
        <taxon>Ecdysozoa</taxon>
        <taxon>Nematoda</taxon>
        <taxon>Chromadorea</taxon>
        <taxon>Rhabditida</taxon>
        <taxon>Rhabditina</taxon>
        <taxon>Diplogasteromorpha</taxon>
        <taxon>Diplogasteroidea</taxon>
        <taxon>Neodiplogasteridae</taxon>
        <taxon>Pristionchus</taxon>
    </lineage>
</organism>
<dbReference type="GO" id="GO:0046872">
    <property type="term" value="F:metal ion binding"/>
    <property type="evidence" value="ECO:0007669"/>
    <property type="project" value="UniProtKB-KW"/>
</dbReference>
<keyword evidence="2" id="KW-0964">Secreted</keyword>
<evidence type="ECO:0000313" key="10">
    <source>
        <dbReference type="Proteomes" id="UP001328107"/>
    </source>
</evidence>
<evidence type="ECO:0008006" key="11">
    <source>
        <dbReference type="Google" id="ProtNLM"/>
    </source>
</evidence>
<protein>
    <recommendedName>
        <fullName evidence="11">Peroxidase</fullName>
    </recommendedName>
</protein>
<evidence type="ECO:0000256" key="4">
    <source>
        <dbReference type="ARBA" id="ARBA00022729"/>
    </source>
</evidence>
<evidence type="ECO:0000256" key="8">
    <source>
        <dbReference type="SAM" id="SignalP"/>
    </source>
</evidence>
<feature type="non-terminal residue" evidence="9">
    <location>
        <position position="1"/>
    </location>
</feature>
<evidence type="ECO:0000256" key="7">
    <source>
        <dbReference type="SAM" id="MobiDB-lite"/>
    </source>
</evidence>
<evidence type="ECO:0000256" key="5">
    <source>
        <dbReference type="ARBA" id="ARBA00023180"/>
    </source>
</evidence>
<dbReference type="PANTHER" id="PTHR11475:SF4">
    <property type="entry name" value="CHORION PEROXIDASE"/>
    <property type="match status" value="1"/>
</dbReference>
<keyword evidence="6" id="KW-0349">Heme</keyword>
<dbReference type="FunFam" id="1.10.640.10:FF:000003">
    <property type="entry name" value="chorion peroxidase"/>
    <property type="match status" value="1"/>
</dbReference>
<dbReference type="PRINTS" id="PR00457">
    <property type="entry name" value="ANPEROXIDASE"/>
</dbReference>
<dbReference type="GO" id="GO:0005576">
    <property type="term" value="C:extracellular region"/>
    <property type="evidence" value="ECO:0007669"/>
    <property type="project" value="UniProtKB-SubCell"/>
</dbReference>
<dbReference type="InterPro" id="IPR037120">
    <property type="entry name" value="Haem_peroxidase_sf_animal"/>
</dbReference>
<keyword evidence="3" id="KW-0575">Peroxidase</keyword>
<evidence type="ECO:0000256" key="6">
    <source>
        <dbReference type="PIRSR" id="PIRSR619791-2"/>
    </source>
</evidence>
<name>A0AAN5CWE0_9BILA</name>
<dbReference type="GO" id="GO:0020037">
    <property type="term" value="F:heme binding"/>
    <property type="evidence" value="ECO:0007669"/>
    <property type="project" value="InterPro"/>
</dbReference>
<keyword evidence="6" id="KW-0408">Iron</keyword>
<dbReference type="SUPFAM" id="SSF48113">
    <property type="entry name" value="Heme-dependent peroxidases"/>
    <property type="match status" value="1"/>
</dbReference>
<sequence length="722" mass="80623">RPFRFPIYIDSEIMRFHVLLALGLASAFAETQTEILTEAMKQAIANVELVNTVAADTLGEDQQPTMQRASLESVEVQKVGDIMQETTRILIAERGVESLQQFIKVDALAVLDSQLEKSRKKRQSGPGTISTSDPLDLDCIDRPSRCDTNFPYRSISGWCNHVNAAHRGWGSTMGPIRRFMGSNKYDDGFNSVRRRATNGGQLPSARDISNKIFAEASIPSFDPKYNHFLQQFGQWIAHDIVFTPNSVGPNGAALDCSSCDSPQLTSNCAPIEVPDNDTFFPTRTPNGQKACIRLTRAINGQTGLGPRAQINQNSHFLDLSPLYGSTDCVAKELRTFTDGKMLMFTEDGYVLPPRAANDSNCQSQRTNPSFLCFSAGDIRNSLHPGLIPLHTMYLQQHNRWAGQIKELRPNWSDNLIYQETRRLMIALFQFHVYSEYLPKIIGQNRMHEYGLNPSGLEDTFDPLVDPSVAVEFCSAAFRFGHSQARKDIPRMTNNNVSVGSFVDLGDHIFYSDPLYDKTATVSTMTQGMINSPGMAVDRQFSFPMRNQMFATRGRPASGVDLPAVNVQRAREKGIHPYNEIRARIPGMSAVTNFDGLRRDMDQSNIDLLKKTYASVDDVDLYVGLLLERPADRSALLGPTGSALIADQFATFKKGDRFYYENKATPGALSQAEYDAIRGFSLAQMICENTIGMELVQSDIFAHNDRKVRCSNFRPFPMGRILF</sequence>
<reference evidence="10" key="1">
    <citation type="submission" date="2022-10" db="EMBL/GenBank/DDBJ databases">
        <title>Genome assembly of Pristionchus species.</title>
        <authorList>
            <person name="Yoshida K."/>
            <person name="Sommer R.J."/>
        </authorList>
    </citation>
    <scope>NUCLEOTIDE SEQUENCE [LARGE SCALE GENOMIC DNA]</scope>
    <source>
        <strain evidence="10">RS5460</strain>
    </source>
</reference>
<dbReference type="Gene3D" id="1.10.640.10">
    <property type="entry name" value="Haem peroxidase domain superfamily, animal type"/>
    <property type="match status" value="1"/>
</dbReference>
<dbReference type="InterPro" id="IPR019791">
    <property type="entry name" value="Haem_peroxidase_animal"/>
</dbReference>
<keyword evidence="5" id="KW-0325">Glycoprotein</keyword>
<dbReference type="PANTHER" id="PTHR11475">
    <property type="entry name" value="OXIDASE/PEROXIDASE"/>
    <property type="match status" value="1"/>
</dbReference>
<feature type="region of interest" description="Disordered" evidence="7">
    <location>
        <begin position="116"/>
        <end position="135"/>
    </location>
</feature>
<feature type="chain" id="PRO_5042833843" description="Peroxidase" evidence="8">
    <location>
        <begin position="30"/>
        <end position="722"/>
    </location>
</feature>
<keyword evidence="6" id="KW-0479">Metal-binding</keyword>
<proteinExistence type="predicted"/>
<gene>
    <name evidence="9" type="ORF">PMAYCL1PPCAC_22338</name>
</gene>
<dbReference type="GO" id="GO:0006979">
    <property type="term" value="P:response to oxidative stress"/>
    <property type="evidence" value="ECO:0007669"/>
    <property type="project" value="InterPro"/>
</dbReference>
<dbReference type="AlphaFoldDB" id="A0AAN5CWE0"/>
<feature type="binding site" description="axial binding residue" evidence="6">
    <location>
        <position position="481"/>
    </location>
    <ligand>
        <name>heme b</name>
        <dbReference type="ChEBI" id="CHEBI:60344"/>
    </ligand>
    <ligandPart>
        <name>Fe</name>
        <dbReference type="ChEBI" id="CHEBI:18248"/>
    </ligandPart>
</feature>
<keyword evidence="3" id="KW-0560">Oxidoreductase</keyword>
<accession>A0AAN5CWE0</accession>
<dbReference type="InterPro" id="IPR010255">
    <property type="entry name" value="Haem_peroxidase_sf"/>
</dbReference>
<dbReference type="GO" id="GO:0004601">
    <property type="term" value="F:peroxidase activity"/>
    <property type="evidence" value="ECO:0007669"/>
    <property type="project" value="UniProtKB-KW"/>
</dbReference>
<evidence type="ECO:0000256" key="1">
    <source>
        <dbReference type="ARBA" id="ARBA00004613"/>
    </source>
</evidence>
<evidence type="ECO:0000256" key="2">
    <source>
        <dbReference type="ARBA" id="ARBA00022525"/>
    </source>
</evidence>
<dbReference type="PROSITE" id="PS50292">
    <property type="entry name" value="PEROXIDASE_3"/>
    <property type="match status" value="1"/>
</dbReference>
<evidence type="ECO:0000313" key="9">
    <source>
        <dbReference type="EMBL" id="GMR52143.1"/>
    </source>
</evidence>
<dbReference type="EMBL" id="BTRK01000005">
    <property type="protein sequence ID" value="GMR52143.1"/>
    <property type="molecule type" value="Genomic_DNA"/>
</dbReference>
<dbReference type="Proteomes" id="UP001328107">
    <property type="component" value="Unassembled WGS sequence"/>
</dbReference>